<evidence type="ECO:0000313" key="6">
    <source>
        <dbReference type="Proteomes" id="UP000642829"/>
    </source>
</evidence>
<dbReference type="InterPro" id="IPR018060">
    <property type="entry name" value="HTH_AraC"/>
</dbReference>
<dbReference type="PANTHER" id="PTHR43280:SF28">
    <property type="entry name" value="HTH-TYPE TRANSCRIPTIONAL ACTIVATOR RHAS"/>
    <property type="match status" value="1"/>
</dbReference>
<dbReference type="InterPro" id="IPR009057">
    <property type="entry name" value="Homeodomain-like_sf"/>
</dbReference>
<evidence type="ECO:0000259" key="4">
    <source>
        <dbReference type="PROSITE" id="PS01124"/>
    </source>
</evidence>
<dbReference type="PROSITE" id="PS00041">
    <property type="entry name" value="HTH_ARAC_FAMILY_1"/>
    <property type="match status" value="1"/>
</dbReference>
<keyword evidence="2" id="KW-0238">DNA-binding</keyword>
<dbReference type="InterPro" id="IPR018062">
    <property type="entry name" value="HTH_AraC-typ_CS"/>
</dbReference>
<evidence type="ECO:0000256" key="3">
    <source>
        <dbReference type="ARBA" id="ARBA00023163"/>
    </source>
</evidence>
<keyword evidence="1" id="KW-0805">Transcription regulation</keyword>
<dbReference type="PROSITE" id="PS01124">
    <property type="entry name" value="HTH_ARAC_FAMILY_2"/>
    <property type="match status" value="1"/>
</dbReference>
<dbReference type="Gene3D" id="1.10.10.60">
    <property type="entry name" value="Homeodomain-like"/>
    <property type="match status" value="2"/>
</dbReference>
<dbReference type="Pfam" id="PF10114">
    <property type="entry name" value="PocR"/>
    <property type="match status" value="1"/>
</dbReference>
<dbReference type="GO" id="GO:0003700">
    <property type="term" value="F:DNA-binding transcription factor activity"/>
    <property type="evidence" value="ECO:0007669"/>
    <property type="project" value="InterPro"/>
</dbReference>
<evidence type="ECO:0000256" key="2">
    <source>
        <dbReference type="ARBA" id="ARBA00023125"/>
    </source>
</evidence>
<comment type="caution">
    <text evidence="5">The sequence shown here is derived from an EMBL/GenBank/DDBJ whole genome shotgun (WGS) entry which is preliminary data.</text>
</comment>
<dbReference type="Pfam" id="PF12833">
    <property type="entry name" value="HTH_18"/>
    <property type="match status" value="1"/>
</dbReference>
<keyword evidence="6" id="KW-1185">Reference proteome</keyword>
<dbReference type="InterPro" id="IPR020449">
    <property type="entry name" value="Tscrpt_reg_AraC-type_HTH"/>
</dbReference>
<accession>A0A8J3DEH1</accession>
<evidence type="ECO:0000313" key="5">
    <source>
        <dbReference type="EMBL" id="GHC09550.1"/>
    </source>
</evidence>
<sequence length="279" mass="31920">MVDDSTDISRLMDRIARQTASTVNMEDLLGVTLHFPELRLRAEQYYHYGAFCLFAKFHNRKVGCAQNKEKSKAKARAMQAPFSGCCRYGVWDSAFPVIWRGEVVAIFYLGHFLGDKPLASIAGKQYDGPPLERITAEKQEQLHLYGTMLRDFLLLALAEKDTDGALMRKRNPSREFFRKATEQYIATHYHKAVNLQTYAEQLQLHPNYLGQQVLLGCGARFTDILRDYRLDRACVLLRSSNQPITDIAFVCGFQDSNYFSTVFSRAMGKSPRAYRSELD</sequence>
<reference evidence="5" key="1">
    <citation type="journal article" date="2014" name="Int. J. Syst. Evol. Microbiol.">
        <title>Complete genome sequence of Corynebacterium casei LMG S-19264T (=DSM 44701T), isolated from a smear-ripened cheese.</title>
        <authorList>
            <consortium name="US DOE Joint Genome Institute (JGI-PGF)"/>
            <person name="Walter F."/>
            <person name="Albersmeier A."/>
            <person name="Kalinowski J."/>
            <person name="Ruckert C."/>
        </authorList>
    </citation>
    <scope>NUCLEOTIDE SEQUENCE</scope>
    <source>
        <strain evidence="5">KCTC 12870</strain>
    </source>
</reference>
<reference evidence="5" key="2">
    <citation type="submission" date="2020-09" db="EMBL/GenBank/DDBJ databases">
        <authorList>
            <person name="Sun Q."/>
            <person name="Kim S."/>
        </authorList>
    </citation>
    <scope>NUCLEOTIDE SEQUENCE</scope>
    <source>
        <strain evidence="5">KCTC 12870</strain>
    </source>
</reference>
<dbReference type="GO" id="GO:0043565">
    <property type="term" value="F:sequence-specific DNA binding"/>
    <property type="evidence" value="ECO:0007669"/>
    <property type="project" value="InterPro"/>
</dbReference>
<dbReference type="SMART" id="SM00342">
    <property type="entry name" value="HTH_ARAC"/>
    <property type="match status" value="1"/>
</dbReference>
<protein>
    <recommendedName>
        <fullName evidence="4">HTH araC/xylS-type domain-containing protein</fullName>
    </recommendedName>
</protein>
<dbReference type="PANTHER" id="PTHR43280">
    <property type="entry name" value="ARAC-FAMILY TRANSCRIPTIONAL REGULATOR"/>
    <property type="match status" value="1"/>
</dbReference>
<dbReference type="PRINTS" id="PR00032">
    <property type="entry name" value="HTHARAC"/>
</dbReference>
<proteinExistence type="predicted"/>
<name>A0A8J3DEH1_9BACT</name>
<organism evidence="5 6">
    <name type="scientific">Cerasicoccus arenae</name>
    <dbReference type="NCBI Taxonomy" id="424488"/>
    <lineage>
        <taxon>Bacteria</taxon>
        <taxon>Pseudomonadati</taxon>
        <taxon>Verrucomicrobiota</taxon>
        <taxon>Opitutia</taxon>
        <taxon>Puniceicoccales</taxon>
        <taxon>Cerasicoccaceae</taxon>
        <taxon>Cerasicoccus</taxon>
    </lineage>
</organism>
<dbReference type="SUPFAM" id="SSF46689">
    <property type="entry name" value="Homeodomain-like"/>
    <property type="match status" value="1"/>
</dbReference>
<dbReference type="Proteomes" id="UP000642829">
    <property type="component" value="Unassembled WGS sequence"/>
</dbReference>
<gene>
    <name evidence="5" type="ORF">GCM10007047_28520</name>
</gene>
<evidence type="ECO:0000256" key="1">
    <source>
        <dbReference type="ARBA" id="ARBA00023015"/>
    </source>
</evidence>
<feature type="domain" description="HTH araC/xylS-type" evidence="4">
    <location>
        <begin position="179"/>
        <end position="277"/>
    </location>
</feature>
<dbReference type="InterPro" id="IPR018771">
    <property type="entry name" value="PocR_dom"/>
</dbReference>
<dbReference type="AlphaFoldDB" id="A0A8J3DEH1"/>
<dbReference type="EMBL" id="BMXG01000021">
    <property type="protein sequence ID" value="GHC09550.1"/>
    <property type="molecule type" value="Genomic_DNA"/>
</dbReference>
<dbReference type="RefSeq" id="WP_200163251.1">
    <property type="nucleotide sequence ID" value="NZ_BMXG01000021.1"/>
</dbReference>
<keyword evidence="3" id="KW-0804">Transcription</keyword>